<keyword evidence="2" id="KW-0812">Transmembrane</keyword>
<protein>
    <submittedName>
        <fullName evidence="3">Ribosomal protein L34Ae protein</fullName>
    </submittedName>
</protein>
<dbReference type="GO" id="GO:0005840">
    <property type="term" value="C:ribosome"/>
    <property type="evidence" value="ECO:0007669"/>
    <property type="project" value="UniProtKB-KW"/>
</dbReference>
<dbReference type="EMBL" id="BQNB010013422">
    <property type="protein sequence ID" value="GJT15772.1"/>
    <property type="molecule type" value="Genomic_DNA"/>
</dbReference>
<proteinExistence type="predicted"/>
<keyword evidence="3" id="KW-0687">Ribonucleoprotein</keyword>
<keyword evidence="2" id="KW-1133">Transmembrane helix</keyword>
<name>A0ABQ5BPK8_9ASTR</name>
<organism evidence="3 4">
    <name type="scientific">Tanacetum coccineum</name>
    <dbReference type="NCBI Taxonomy" id="301880"/>
    <lineage>
        <taxon>Eukaryota</taxon>
        <taxon>Viridiplantae</taxon>
        <taxon>Streptophyta</taxon>
        <taxon>Embryophyta</taxon>
        <taxon>Tracheophyta</taxon>
        <taxon>Spermatophyta</taxon>
        <taxon>Magnoliopsida</taxon>
        <taxon>eudicotyledons</taxon>
        <taxon>Gunneridae</taxon>
        <taxon>Pentapetalae</taxon>
        <taxon>asterids</taxon>
        <taxon>campanulids</taxon>
        <taxon>Asterales</taxon>
        <taxon>Asteraceae</taxon>
        <taxon>Asteroideae</taxon>
        <taxon>Anthemideae</taxon>
        <taxon>Anthemidinae</taxon>
        <taxon>Tanacetum</taxon>
    </lineage>
</organism>
<reference evidence="3" key="2">
    <citation type="submission" date="2022-01" db="EMBL/GenBank/DDBJ databases">
        <authorList>
            <person name="Yamashiro T."/>
            <person name="Shiraishi A."/>
            <person name="Satake H."/>
            <person name="Nakayama K."/>
        </authorList>
    </citation>
    <scope>NUCLEOTIDE SEQUENCE</scope>
</reference>
<gene>
    <name evidence="3" type="ORF">Tco_0874478</name>
</gene>
<feature type="region of interest" description="Disordered" evidence="1">
    <location>
        <begin position="157"/>
        <end position="179"/>
    </location>
</feature>
<evidence type="ECO:0000313" key="3">
    <source>
        <dbReference type="EMBL" id="GJT15772.1"/>
    </source>
</evidence>
<evidence type="ECO:0000256" key="1">
    <source>
        <dbReference type="SAM" id="MobiDB-lite"/>
    </source>
</evidence>
<reference evidence="3" key="1">
    <citation type="journal article" date="2022" name="Int. J. Mol. Sci.">
        <title>Draft Genome of Tanacetum Coccineum: Genomic Comparison of Closely Related Tanacetum-Family Plants.</title>
        <authorList>
            <person name="Yamashiro T."/>
            <person name="Shiraishi A."/>
            <person name="Nakayama K."/>
            <person name="Satake H."/>
        </authorList>
    </citation>
    <scope>NUCLEOTIDE SEQUENCE</scope>
</reference>
<keyword evidence="4" id="KW-1185">Reference proteome</keyword>
<keyword evidence="3" id="KW-0689">Ribosomal protein</keyword>
<evidence type="ECO:0000256" key="2">
    <source>
        <dbReference type="SAM" id="Phobius"/>
    </source>
</evidence>
<accession>A0ABQ5BPK8</accession>
<sequence>MQCSKEIIVRLFYNTSSSFQLLFLFFYLTSIFLSKLLFFISSIPFLTRNDDEYEYATFSEEEQEQEEEEEDNEVISNRYYYDESTTKDDLLAHINREGQEDLFVLQTSSRSSRQNSVVFDEEIVHDYLESPKEKEEEVGDISVVSSEDMDFYSLSESEYEEDSNQQINNRHQGKEEDDEISMGLGSKSFRYEVNTPAITTRARSACTSFRYVGDEPSLRVTKKIAFVLDDDKMEEKYRETGKKIEANLTQVDKVTPLNSERFKHDEKDKEEILLIQILSGQHPRVHLNGGALLLAEIQVTTHFRLLHEEVAPNGTLTQSFKSIMKKCYF</sequence>
<dbReference type="PANTHER" id="PTHR46702">
    <property type="entry name" value="DNA LIGASE (DUF1666)-RELATED"/>
    <property type="match status" value="1"/>
</dbReference>
<feature type="transmembrane region" description="Helical" evidence="2">
    <location>
        <begin position="21"/>
        <end position="40"/>
    </location>
</feature>
<evidence type="ECO:0000313" key="4">
    <source>
        <dbReference type="Proteomes" id="UP001151760"/>
    </source>
</evidence>
<keyword evidence="2" id="KW-0472">Membrane</keyword>
<comment type="caution">
    <text evidence="3">The sequence shown here is derived from an EMBL/GenBank/DDBJ whole genome shotgun (WGS) entry which is preliminary data.</text>
</comment>
<dbReference type="Proteomes" id="UP001151760">
    <property type="component" value="Unassembled WGS sequence"/>
</dbReference>
<dbReference type="PANTHER" id="PTHR46702:SF2">
    <property type="entry name" value="DNA LIGASE (DUF1666)"/>
    <property type="match status" value="1"/>
</dbReference>